<comment type="cofactor">
    <cofactor evidence="10">
        <name>heme</name>
        <dbReference type="ChEBI" id="CHEBI:30413"/>
    </cofactor>
</comment>
<dbReference type="GO" id="GO:0020037">
    <property type="term" value="F:heme binding"/>
    <property type="evidence" value="ECO:0007669"/>
    <property type="project" value="InterPro"/>
</dbReference>
<evidence type="ECO:0000313" key="13">
    <source>
        <dbReference type="Proteomes" id="UP000504607"/>
    </source>
</evidence>
<dbReference type="InterPro" id="IPR017972">
    <property type="entry name" value="Cyt_P450_CS"/>
</dbReference>
<comment type="similarity">
    <text evidence="2 11">Belongs to the cytochrome P450 family.</text>
</comment>
<evidence type="ECO:0000256" key="3">
    <source>
        <dbReference type="ARBA" id="ARBA00022617"/>
    </source>
</evidence>
<dbReference type="FunFam" id="1.10.630.10:FF:000023">
    <property type="entry name" value="Cytochrome P450 family protein"/>
    <property type="match status" value="1"/>
</dbReference>
<evidence type="ECO:0000256" key="9">
    <source>
        <dbReference type="ARBA" id="ARBA00023136"/>
    </source>
</evidence>
<dbReference type="CDD" id="cd20653">
    <property type="entry name" value="CYP81"/>
    <property type="match status" value="1"/>
</dbReference>
<dbReference type="GO" id="GO:0016020">
    <property type="term" value="C:membrane"/>
    <property type="evidence" value="ECO:0007669"/>
    <property type="project" value="UniProtKB-SubCell"/>
</dbReference>
<dbReference type="PANTHER" id="PTHR47947:SF62">
    <property type="entry name" value="CYTOCHROME P450, FAMILY 81, SUBFAMILY D, POLYPEPTIDE 5"/>
    <property type="match status" value="1"/>
</dbReference>
<dbReference type="FunCoup" id="A0A6I9S3Q4">
    <property type="interactions" value="306"/>
</dbReference>
<dbReference type="KEGG" id="egu:105056141"/>
<feature type="transmembrane region" description="Helical" evidence="12">
    <location>
        <begin position="20"/>
        <end position="39"/>
    </location>
</feature>
<accession>A0A6I9S3Q4</accession>
<dbReference type="AlphaFoldDB" id="A0A6I9S3Q4"/>
<dbReference type="PRINTS" id="PR00385">
    <property type="entry name" value="P450"/>
</dbReference>
<evidence type="ECO:0000256" key="8">
    <source>
        <dbReference type="ARBA" id="ARBA00023004"/>
    </source>
</evidence>
<keyword evidence="11" id="KW-0503">Monooxygenase</keyword>
<keyword evidence="4 12" id="KW-0812">Transmembrane</keyword>
<dbReference type="Gene3D" id="1.10.630.10">
    <property type="entry name" value="Cytochrome P450"/>
    <property type="match status" value="1"/>
</dbReference>
<evidence type="ECO:0000256" key="11">
    <source>
        <dbReference type="RuleBase" id="RU000461"/>
    </source>
</evidence>
<dbReference type="InterPro" id="IPR036396">
    <property type="entry name" value="Cyt_P450_sf"/>
</dbReference>
<dbReference type="PRINTS" id="PR00463">
    <property type="entry name" value="EP450I"/>
</dbReference>
<feature type="binding site" description="axial binding residue" evidence="10">
    <location>
        <position position="464"/>
    </location>
    <ligand>
        <name>heme</name>
        <dbReference type="ChEBI" id="CHEBI:30413"/>
    </ligand>
    <ligandPart>
        <name>Fe</name>
        <dbReference type="ChEBI" id="CHEBI:18248"/>
    </ligandPart>
</feature>
<sequence>MIPTLLPLHLTTMLMESLCSYLALFLSFLLLLLVKVFLFSSPSSKKNLSPPSPPSFPIIGHLHLLKKPLHRTLAGLSARYGPVILLRFGSRPVLVVSSARLAEECFTKNDIAFASRPQLHSIRRLSYNYTTLSGAPYGPNWRNLRRIATVELLSSARLKSLSDIRAEEVRALMSRLFRESGGRDAEFAKVELKPRLFGLTLNVMMRTIAGKRYYREDMASHKESAQFMEMVEELLAVGGTSNVADFLPILRVIDFQGLSRRIDRLEKKKEEILQGLIDEHRRKGGGEGEGEESSDQRTIIGVLLSLQEKDPESYTDQFIKAFIITLFVAGTDTSTETTEWAMSLLLNNPEALHKARQEIDACVEQKRLLEEYDLPKLPYLNGIINETLRLYPAAPLLLPHESHEDCVMGGYDIPRGTILLVNAWAIHRDANVWAEPTKFMPERFLDGRAEGGMALPFGMGRRKCPGEGLAMRLIGLALGTMIQCFEWERVGGGEVDMREGSALTLPKFVPLEAMCRPRESMVEVLAWL</sequence>
<evidence type="ECO:0000256" key="12">
    <source>
        <dbReference type="SAM" id="Phobius"/>
    </source>
</evidence>
<keyword evidence="7 11" id="KW-0560">Oxidoreductase</keyword>
<dbReference type="GO" id="GO:0004497">
    <property type="term" value="F:monooxygenase activity"/>
    <property type="evidence" value="ECO:0007669"/>
    <property type="project" value="UniProtKB-KW"/>
</dbReference>
<evidence type="ECO:0000313" key="14">
    <source>
        <dbReference type="RefSeq" id="XP_010936527.3"/>
    </source>
</evidence>
<dbReference type="GO" id="GO:0016705">
    <property type="term" value="F:oxidoreductase activity, acting on paired donors, with incorporation or reduction of molecular oxygen"/>
    <property type="evidence" value="ECO:0007669"/>
    <property type="project" value="InterPro"/>
</dbReference>
<protein>
    <submittedName>
        <fullName evidence="14">Isoflavone 2'-hydroxylase</fullName>
    </submittedName>
</protein>
<dbReference type="InParanoid" id="A0A6I9S3Q4"/>
<keyword evidence="8 10" id="KW-0408">Iron</keyword>
<keyword evidence="3 10" id="KW-0349">Heme</keyword>
<dbReference type="GO" id="GO:0005506">
    <property type="term" value="F:iron ion binding"/>
    <property type="evidence" value="ECO:0007669"/>
    <property type="project" value="InterPro"/>
</dbReference>
<evidence type="ECO:0000256" key="6">
    <source>
        <dbReference type="ARBA" id="ARBA00022989"/>
    </source>
</evidence>
<dbReference type="InterPro" id="IPR001128">
    <property type="entry name" value="Cyt_P450"/>
</dbReference>
<gene>
    <name evidence="14" type="primary">LOC105056141</name>
</gene>
<keyword evidence="5 10" id="KW-0479">Metal-binding</keyword>
<evidence type="ECO:0000256" key="1">
    <source>
        <dbReference type="ARBA" id="ARBA00004167"/>
    </source>
</evidence>
<dbReference type="PROSITE" id="PS00086">
    <property type="entry name" value="CYTOCHROME_P450"/>
    <property type="match status" value="1"/>
</dbReference>
<dbReference type="Proteomes" id="UP000504607">
    <property type="component" value="Chromosome 13"/>
</dbReference>
<proteinExistence type="inferred from homology"/>
<dbReference type="InterPro" id="IPR002401">
    <property type="entry name" value="Cyt_P450_E_grp-I"/>
</dbReference>
<name>A0A6I9S3Q4_ELAGV</name>
<keyword evidence="9 12" id="KW-0472">Membrane</keyword>
<dbReference type="OrthoDB" id="1055148at2759"/>
<comment type="subcellular location">
    <subcellularLocation>
        <location evidence="1">Membrane</location>
        <topology evidence="1">Single-pass membrane protein</topology>
    </subcellularLocation>
</comment>
<evidence type="ECO:0000256" key="10">
    <source>
        <dbReference type="PIRSR" id="PIRSR602401-1"/>
    </source>
</evidence>
<keyword evidence="13" id="KW-1185">Reference proteome</keyword>
<dbReference type="PANTHER" id="PTHR47947">
    <property type="entry name" value="CYTOCHROME P450 82C3-RELATED"/>
    <property type="match status" value="1"/>
</dbReference>
<evidence type="ECO:0000256" key="7">
    <source>
        <dbReference type="ARBA" id="ARBA00023002"/>
    </source>
</evidence>
<dbReference type="RefSeq" id="XP_010936527.3">
    <property type="nucleotide sequence ID" value="XM_010938225.3"/>
</dbReference>
<dbReference type="InterPro" id="IPR050651">
    <property type="entry name" value="Plant_Cytochrome_P450_Monoox"/>
</dbReference>
<evidence type="ECO:0000256" key="2">
    <source>
        <dbReference type="ARBA" id="ARBA00010617"/>
    </source>
</evidence>
<dbReference type="Pfam" id="PF00067">
    <property type="entry name" value="p450"/>
    <property type="match status" value="1"/>
</dbReference>
<organism evidence="13 14">
    <name type="scientific">Elaeis guineensis var. tenera</name>
    <name type="common">Oil palm</name>
    <dbReference type="NCBI Taxonomy" id="51953"/>
    <lineage>
        <taxon>Eukaryota</taxon>
        <taxon>Viridiplantae</taxon>
        <taxon>Streptophyta</taxon>
        <taxon>Embryophyta</taxon>
        <taxon>Tracheophyta</taxon>
        <taxon>Spermatophyta</taxon>
        <taxon>Magnoliopsida</taxon>
        <taxon>Liliopsida</taxon>
        <taxon>Arecaceae</taxon>
        <taxon>Arecoideae</taxon>
        <taxon>Cocoseae</taxon>
        <taxon>Elaeidinae</taxon>
        <taxon>Elaeis</taxon>
    </lineage>
</organism>
<keyword evidence="6 12" id="KW-1133">Transmembrane helix</keyword>
<evidence type="ECO:0000256" key="5">
    <source>
        <dbReference type="ARBA" id="ARBA00022723"/>
    </source>
</evidence>
<reference evidence="14" key="1">
    <citation type="submission" date="2025-08" db="UniProtKB">
        <authorList>
            <consortium name="RefSeq"/>
        </authorList>
    </citation>
    <scope>IDENTIFICATION</scope>
</reference>
<evidence type="ECO:0000256" key="4">
    <source>
        <dbReference type="ARBA" id="ARBA00022692"/>
    </source>
</evidence>
<dbReference type="SUPFAM" id="SSF48264">
    <property type="entry name" value="Cytochrome P450"/>
    <property type="match status" value="1"/>
</dbReference>